<feature type="compositionally biased region" description="Polar residues" evidence="12">
    <location>
        <begin position="616"/>
        <end position="649"/>
    </location>
</feature>
<dbReference type="InterPro" id="IPR041285">
    <property type="entry name" value="MID_MedPIWI"/>
</dbReference>
<sequence>MMLQDNHASPAPYVPFITAVKSLIFHSLCQFDILIPLGPVLVNMTNGNLLNIEPSLSPFGDLILKIYHQQSNLFKLSHAIESCNASSKPLQIPSKIILSPIGIPASFISFIPPPKSVKGFVNLLMCSYGIKIEDTRLASMDWATFNISPQMANPIIISWPMDFCFCQPPFKHKTDNDLFWFRSNDIISQVETHMNDLQAIASLDEDYRNDNDKSNDNDSNDNKRLTNGLGLVSKDFTDSLSINLSENASHIFNSHLISQQPLRMNGMGPSIIYPTPPDPALRSRPDINEQDHAINDFTPGKSSKNWDDIEELFGDAQEITEDDFNFFDDTKEKVLNPIQEEQVNEPVPHSSEKEDIKSQSSASTNSSSFLWPMPFASSQTIEVKPSQGFEFENVSILSNLFTEEKRNNIFSPLKFHSSISNNLDSKYSRGGRYFVEPGTLEEEEEEDSDIEESDDDTCKPPENNLKPGGRPFEVKVALKTQPESPDLKRKLEEANLSETEDDIVSKKLATGWFNLLSQSRIVGKLSPLFFLPGVDIKASDSQIFDSTIEVLIHQVIWDDGIFSNIISSALVPRFINDVTLMDNLKALFPQLEQLHLSQVLSLADGKESNAIGSLPASGTNSPVSLNRQDSLSNHGNERLNSQSRPQSRSLLFPDSVEPSTNNYDVFTDSPKMNTQISGILPNSFSQTEQPVNPPALARPRPELKLLFSIDTPHYTMVRMNQTLKAKSPILRFWKVFGLEPKNGKKTLSVIMLSPGGKNSCKESAYFLQSLKGSYESSGLGTLTLLKSKSMFEGTIPVSYQGQNLDHALETMRQTIISLSRELKSEGSKPQNLVVIIADPFSSVLSLMAFSQAFVQFKREYLANEGNGGDNVILKIIPVEIFASCDSLNVPSQYKMVRFALDLYERCPVVGENALETHRLVSEGLRTQRRSPAFTLSRLPPNKINFNFSAKPSPLILDEDSFLHIAYSVSENRKWLVSSWSDQYGEISKVEAFCLMKAEGQMRLPEEVCPEIWQKTLGLISHLPVRWKITIAKLGRIDEDEVEMWKGFASSSGKKISSLYILSVNTKPSFMIRDGMFRDDDDDDDGSMFRMMHGGSRNGSGNGSGNGIGNGNGIGGIGGGSGEKDIGDDAVIIDCKNEIYGVLVKHETGSIGSFLTTFQAPTQLITGYLVKAEDGGRELGGGNKEENDGGMGGEVGVFEATLVHCCTSPGETMRAILVQYRHLASLGATTGVETRVGSISPWHVYAVDKALRVLLHIV</sequence>
<dbReference type="GO" id="GO:0016592">
    <property type="term" value="C:mediator complex"/>
    <property type="evidence" value="ECO:0007669"/>
    <property type="project" value="InterPro"/>
</dbReference>
<feature type="domain" description="Mediator complex subunit Med13 C-terminal" evidence="13">
    <location>
        <begin position="930"/>
        <end position="1246"/>
    </location>
</feature>
<dbReference type="GO" id="GO:0045944">
    <property type="term" value="P:positive regulation of transcription by RNA polymerase II"/>
    <property type="evidence" value="ECO:0007669"/>
    <property type="project" value="TreeGrafter"/>
</dbReference>
<comment type="subcellular location">
    <subcellularLocation>
        <location evidence="1 11">Nucleus</location>
    </subcellularLocation>
</comment>
<keyword evidence="17" id="KW-1185">Reference proteome</keyword>
<evidence type="ECO:0000256" key="8">
    <source>
        <dbReference type="ARBA" id="ARBA00023242"/>
    </source>
</evidence>
<dbReference type="GeneID" id="43583407"/>
<feature type="region of interest" description="Disordered" evidence="12">
    <location>
        <begin position="1082"/>
        <end position="1106"/>
    </location>
</feature>
<dbReference type="InterPro" id="IPR021643">
    <property type="entry name" value="Mediator_Med13_N"/>
</dbReference>
<reference evidence="16 17" key="1">
    <citation type="submission" date="2019-09" db="EMBL/GenBank/DDBJ databases">
        <authorList>
            <person name="Brejova B."/>
        </authorList>
    </citation>
    <scope>NUCLEOTIDE SEQUENCE [LARGE SCALE GENOMIC DNA]</scope>
</reference>
<evidence type="ECO:0000256" key="12">
    <source>
        <dbReference type="SAM" id="MobiDB-lite"/>
    </source>
</evidence>
<comment type="function">
    <text evidence="9 11">Component of the SRB8-11 complex. The SRB8-11 complex is a regulatory module of the Mediator complex which is itself involved in regulation of basal and activated RNA polymerase II-dependent transcription. The SRB8-11 complex may be involved in the transcriptional repression of a subset of genes regulated by Mediator. It may inhibit the association of the Mediator complex with RNA polymerase II to form the holoenzyme complex.</text>
</comment>
<comment type="similarity">
    <text evidence="2 11">Belongs to the Mediator complex subunit 13 family.</text>
</comment>
<feature type="compositionally biased region" description="Low complexity" evidence="12">
    <location>
        <begin position="358"/>
        <end position="368"/>
    </location>
</feature>
<keyword evidence="7 11" id="KW-0804">Transcription</keyword>
<evidence type="ECO:0000313" key="16">
    <source>
        <dbReference type="EMBL" id="VVT55429.1"/>
    </source>
</evidence>
<gene>
    <name evidence="16" type="ORF">SAPINGB_P004592</name>
</gene>
<evidence type="ECO:0000259" key="15">
    <source>
        <dbReference type="Pfam" id="PF18296"/>
    </source>
</evidence>
<dbReference type="InterPro" id="IPR051139">
    <property type="entry name" value="Mediator_complx_sub13"/>
</dbReference>
<evidence type="ECO:0000256" key="9">
    <source>
        <dbReference type="ARBA" id="ARBA00025661"/>
    </source>
</evidence>
<evidence type="ECO:0000256" key="4">
    <source>
        <dbReference type="ARBA" id="ARBA00022491"/>
    </source>
</evidence>
<dbReference type="PANTHER" id="PTHR48249:SF3">
    <property type="entry name" value="MEDIATOR OF RNA POLYMERASE II TRANSCRIPTION SUBUNIT 13"/>
    <property type="match status" value="1"/>
</dbReference>
<feature type="compositionally biased region" description="Basic and acidic residues" evidence="12">
    <location>
        <begin position="207"/>
        <end position="224"/>
    </location>
</feature>
<keyword evidence="8 11" id="KW-0539">Nucleus</keyword>
<feature type="region of interest" description="Disordered" evidence="12">
    <location>
        <begin position="337"/>
        <end position="368"/>
    </location>
</feature>
<feature type="region of interest" description="Disordered" evidence="12">
    <location>
        <begin position="437"/>
        <end position="471"/>
    </location>
</feature>
<dbReference type="EMBL" id="CABVLU010000003">
    <property type="protein sequence ID" value="VVT55429.1"/>
    <property type="molecule type" value="Genomic_DNA"/>
</dbReference>
<dbReference type="AlphaFoldDB" id="A0A5E8BXS6"/>
<protein>
    <recommendedName>
        <fullName evidence="3 11">Mediator of RNA polymerase II transcription subunit 13</fullName>
    </recommendedName>
    <alternativeName>
        <fullName evidence="10 11">Mediator complex subunit 13</fullName>
    </alternativeName>
</protein>
<dbReference type="PANTHER" id="PTHR48249">
    <property type="entry name" value="MEDIATOR OF RNA POLYMERASE II TRANSCRIPTION SUBUNIT 13"/>
    <property type="match status" value="1"/>
</dbReference>
<keyword evidence="5 11" id="KW-0805">Transcription regulation</keyword>
<dbReference type="Pfam" id="PF11597">
    <property type="entry name" value="Med13_N"/>
    <property type="match status" value="1"/>
</dbReference>
<proteinExistence type="inferred from homology"/>
<evidence type="ECO:0000256" key="10">
    <source>
        <dbReference type="ARBA" id="ARBA00032008"/>
    </source>
</evidence>
<evidence type="ECO:0000256" key="7">
    <source>
        <dbReference type="ARBA" id="ARBA00023163"/>
    </source>
</evidence>
<feature type="compositionally biased region" description="Gly residues" evidence="12">
    <location>
        <begin position="1095"/>
        <end position="1106"/>
    </location>
</feature>
<comment type="subunit">
    <text evidence="11">Component of the SRB8-11 complex, which itself associates with the Mediator complex.</text>
</comment>
<evidence type="ECO:0000256" key="1">
    <source>
        <dbReference type="ARBA" id="ARBA00004123"/>
    </source>
</evidence>
<evidence type="ECO:0000256" key="5">
    <source>
        <dbReference type="ARBA" id="ARBA00023015"/>
    </source>
</evidence>
<keyword evidence="4 11" id="KW-0678">Repressor</keyword>
<evidence type="ECO:0000259" key="13">
    <source>
        <dbReference type="Pfam" id="PF06333"/>
    </source>
</evidence>
<dbReference type="Proteomes" id="UP000398389">
    <property type="component" value="Unassembled WGS sequence"/>
</dbReference>
<accession>A0A5E8BXS6</accession>
<organism evidence="16 17">
    <name type="scientific">Magnusiomyces paraingens</name>
    <dbReference type="NCBI Taxonomy" id="2606893"/>
    <lineage>
        <taxon>Eukaryota</taxon>
        <taxon>Fungi</taxon>
        <taxon>Dikarya</taxon>
        <taxon>Ascomycota</taxon>
        <taxon>Saccharomycotina</taxon>
        <taxon>Dipodascomycetes</taxon>
        <taxon>Dipodascales</taxon>
        <taxon>Dipodascaceae</taxon>
        <taxon>Magnusiomyces</taxon>
    </lineage>
</organism>
<keyword evidence="6 11" id="KW-0010">Activator</keyword>
<feature type="compositionally biased region" description="Acidic residues" evidence="12">
    <location>
        <begin position="439"/>
        <end position="455"/>
    </location>
</feature>
<name>A0A5E8BXS6_9ASCO</name>
<evidence type="ECO:0000256" key="6">
    <source>
        <dbReference type="ARBA" id="ARBA00023159"/>
    </source>
</evidence>
<feature type="region of interest" description="Disordered" evidence="12">
    <location>
        <begin position="611"/>
        <end position="656"/>
    </location>
</feature>
<evidence type="ECO:0000256" key="3">
    <source>
        <dbReference type="ARBA" id="ARBA00019618"/>
    </source>
</evidence>
<dbReference type="Pfam" id="PF06333">
    <property type="entry name" value="Med13_C"/>
    <property type="match status" value="1"/>
</dbReference>
<dbReference type="RefSeq" id="XP_031855198.1">
    <property type="nucleotide sequence ID" value="XM_031999307.1"/>
</dbReference>
<dbReference type="Pfam" id="PF18296">
    <property type="entry name" value="MID_MedPIWI"/>
    <property type="match status" value="1"/>
</dbReference>
<dbReference type="OrthoDB" id="103819at2759"/>
<evidence type="ECO:0000256" key="2">
    <source>
        <dbReference type="ARBA" id="ARBA00009354"/>
    </source>
</evidence>
<evidence type="ECO:0000256" key="11">
    <source>
        <dbReference type="RuleBase" id="RU364134"/>
    </source>
</evidence>
<evidence type="ECO:0000259" key="14">
    <source>
        <dbReference type="Pfam" id="PF11597"/>
    </source>
</evidence>
<feature type="domain" description="MID" evidence="15">
    <location>
        <begin position="747"/>
        <end position="907"/>
    </location>
</feature>
<feature type="region of interest" description="Disordered" evidence="12">
    <location>
        <begin position="207"/>
        <end position="226"/>
    </location>
</feature>
<dbReference type="InterPro" id="IPR009401">
    <property type="entry name" value="Med13_C"/>
</dbReference>
<feature type="domain" description="Mediator complex subunit Med13 N-terminal" evidence="14">
    <location>
        <begin position="8"/>
        <end position="169"/>
    </location>
</feature>
<dbReference type="GO" id="GO:0003713">
    <property type="term" value="F:transcription coactivator activity"/>
    <property type="evidence" value="ECO:0007669"/>
    <property type="project" value="TreeGrafter"/>
</dbReference>
<evidence type="ECO:0000313" key="17">
    <source>
        <dbReference type="Proteomes" id="UP000398389"/>
    </source>
</evidence>